<keyword evidence="3" id="KW-0378">Hydrolase</keyword>
<dbReference type="GO" id="GO:0006508">
    <property type="term" value="P:proteolysis"/>
    <property type="evidence" value="ECO:0007669"/>
    <property type="project" value="UniProtKB-KW"/>
</dbReference>
<evidence type="ECO:0000259" key="5">
    <source>
        <dbReference type="PROSITE" id="PS50600"/>
    </source>
</evidence>
<feature type="region of interest" description="Disordered" evidence="4">
    <location>
        <begin position="758"/>
        <end position="788"/>
    </location>
</feature>
<keyword evidence="2" id="KW-0645">Protease</keyword>
<dbReference type="EMBL" id="AWUE01019349">
    <property type="protein sequence ID" value="OMO74198.1"/>
    <property type="molecule type" value="Genomic_DNA"/>
</dbReference>
<comment type="caution">
    <text evidence="6">The sequence shown here is derived from an EMBL/GenBank/DDBJ whole genome shotgun (WGS) entry which is preliminary data.</text>
</comment>
<feature type="domain" description="Ubiquitin-like protease family profile" evidence="5">
    <location>
        <begin position="262"/>
        <end position="1069"/>
    </location>
</feature>
<dbReference type="GO" id="GO:0008234">
    <property type="term" value="F:cysteine-type peptidase activity"/>
    <property type="evidence" value="ECO:0007669"/>
    <property type="project" value="InterPro"/>
</dbReference>
<dbReference type="Gene3D" id="3.40.395.10">
    <property type="entry name" value="Adenoviral Proteinase, Chain A"/>
    <property type="match status" value="2"/>
</dbReference>
<dbReference type="GO" id="GO:0003677">
    <property type="term" value="F:DNA binding"/>
    <property type="evidence" value="ECO:0007669"/>
    <property type="project" value="InterPro"/>
</dbReference>
<dbReference type="InterPro" id="IPR038765">
    <property type="entry name" value="Papain-like_cys_pep_sf"/>
</dbReference>
<dbReference type="Pfam" id="PF14372">
    <property type="entry name" value="hAT-like_RNase-H"/>
    <property type="match status" value="3"/>
</dbReference>
<organism evidence="6 7">
    <name type="scientific">Corchorus olitorius</name>
    <dbReference type="NCBI Taxonomy" id="93759"/>
    <lineage>
        <taxon>Eukaryota</taxon>
        <taxon>Viridiplantae</taxon>
        <taxon>Streptophyta</taxon>
        <taxon>Embryophyta</taxon>
        <taxon>Tracheophyta</taxon>
        <taxon>Spermatophyta</taxon>
        <taxon>Magnoliopsida</taxon>
        <taxon>eudicotyledons</taxon>
        <taxon>Gunneridae</taxon>
        <taxon>Pentapetalae</taxon>
        <taxon>rosids</taxon>
        <taxon>malvids</taxon>
        <taxon>Malvales</taxon>
        <taxon>Malvaceae</taxon>
        <taxon>Grewioideae</taxon>
        <taxon>Apeibeae</taxon>
        <taxon>Corchorus</taxon>
    </lineage>
</organism>
<reference evidence="7" key="1">
    <citation type="submission" date="2013-09" db="EMBL/GenBank/DDBJ databases">
        <title>Corchorus olitorius genome sequencing.</title>
        <authorList>
            <person name="Alam M."/>
            <person name="Haque M.S."/>
            <person name="Islam M.S."/>
            <person name="Emdad E.M."/>
            <person name="Islam M.M."/>
            <person name="Ahmed B."/>
            <person name="Halim A."/>
            <person name="Hossen Q.M.M."/>
            <person name="Hossain M.Z."/>
            <person name="Ahmed R."/>
            <person name="Khan M.M."/>
            <person name="Islam R."/>
            <person name="Rashid M.M."/>
            <person name="Khan S.A."/>
            <person name="Rahman M.S."/>
            <person name="Alam M."/>
            <person name="Yahiya A.S."/>
            <person name="Khan M.S."/>
            <person name="Azam M.S."/>
            <person name="Haque T."/>
            <person name="Lashkar M.Z.H."/>
            <person name="Akhand A.I."/>
            <person name="Morshed G."/>
            <person name="Roy S."/>
            <person name="Uddin K.S."/>
            <person name="Rabeya T."/>
            <person name="Hossain A.S."/>
            <person name="Chowdhury A."/>
            <person name="Snigdha A.R."/>
            <person name="Mortoza M.S."/>
            <person name="Matin S.A."/>
            <person name="Hoque S.M.E."/>
            <person name="Islam M.K."/>
            <person name="Roy D.K."/>
            <person name="Haider R."/>
            <person name="Moosa M.M."/>
            <person name="Elias S.M."/>
            <person name="Hasan A.M."/>
            <person name="Jahan S."/>
            <person name="Shafiuddin M."/>
            <person name="Mahmood N."/>
            <person name="Shommy N.S."/>
        </authorList>
    </citation>
    <scope>NUCLEOTIDE SEQUENCE [LARGE SCALE GENOMIC DNA]</scope>
    <source>
        <strain evidence="7">cv. O-4</strain>
    </source>
</reference>
<dbReference type="AlphaFoldDB" id="A0A1R3HV75"/>
<evidence type="ECO:0000256" key="3">
    <source>
        <dbReference type="ARBA" id="ARBA00022801"/>
    </source>
</evidence>
<proteinExistence type="inferred from homology"/>
<dbReference type="PROSITE" id="PS50600">
    <property type="entry name" value="ULP_PROTEASE"/>
    <property type="match status" value="1"/>
</dbReference>
<feature type="compositionally biased region" description="Basic and acidic residues" evidence="4">
    <location>
        <begin position="1"/>
        <end position="29"/>
    </location>
</feature>
<gene>
    <name evidence="6" type="ORF">COLO4_26661</name>
</gene>
<dbReference type="Proteomes" id="UP000187203">
    <property type="component" value="Unassembled WGS sequence"/>
</dbReference>
<keyword evidence="7" id="KW-1185">Reference proteome</keyword>
<sequence>MASNKENENQDSKRRKLESPPARDSENHTIGEANICSEADDHGIIEIYTEWLVEIYDKYNKELIQGETREYPYMNAKRGSRLSLSSKLVAVAAILDPRYKLALVEFLYYKLYGNSIASLHLKMIHSFVNIYYNIYVRDLYRGTIPMQDDDSLASLNGDIEEDTVESFQRWYDSKRNKVPTDWKSELDKYLEEQVIAYQVDDEFKVLDWWEEHASKYPILGRMACDYLTLPFEVIIYGSSAANEKAMMDNPILKGLDPITLEAIICANDWLEMESPQQSKQYIRPDKISVKALQPLLMIPPQDVNLQDARNYYIDDTVENRFFILLKRRYDKFAHMYVKHHSFDSSMAFFLPMCLNEHWLLFCADIDKKKLLWLDSSRHSQMSHASEKNAISDWFLDFLLPSLGYHQPNEWSHEIPKDIPMQKNLPEAELLHCFFHLSWIMDAMASNKKIENQESLPAISGSKRIKLISPPESDHSENLTVGDQADISSKPDDGIVKIKTEWLVEFYDIYKKLSQGETKDYFYMNTRGNKWNLDSRLVAVAAILDPRYKLALVEFLYSQLYGNSTASIHLTNIRNILNVFFACYVRELDRGTCMQDDSLASLNGDIEEDTVESFQRWYDSERKVPTEAFFWKSDLDKYLEEPIISSEFGDQFQVLDWWREHASEYPILGRMARDYLTMPFSAILNNGSSAVHEKAMMDNPILRGLDPLTIEAMICTKDWLEFPQEIDYCNHFSSEFDHNEAVPSPGKEDLKSKAIAWSEKEKENQESSSSKKLKSPPATDSENHSIGEAAKISSKPDDGIIKIKSEWLVEFYDIYKKLSEGETRDYPYMNMWGNKLNLGSQLVAVAAILDPRYKLALVVFLYNKLYGNSTASVHLTNIRNVLNKLFNSYVRELYRGTSMQDDPYNSLASLNGDIEEDTMESFQRWYDSKRKVPTETFFWKSELDKYLEEPIISYEGDDEFKVLDWWREHASEYPLLGRMACDYLTMPFSVILNGSSAANEKAMMDNPILKGLDPLTMEAMICTKDWLEMESPQQSYFQPNDWSHEIPTNIPMQKNSVDCALFLMKYADCLTHGDHFPFTEDDMPHFRLSTLLDLSCGSVP</sequence>
<evidence type="ECO:0000256" key="2">
    <source>
        <dbReference type="ARBA" id="ARBA00022670"/>
    </source>
</evidence>
<dbReference type="InterPro" id="IPR025525">
    <property type="entry name" value="hAT-like_transposase_RNase-H"/>
</dbReference>
<feature type="region of interest" description="Disordered" evidence="4">
    <location>
        <begin position="1"/>
        <end position="31"/>
    </location>
</feature>
<dbReference type="InterPro" id="IPR008906">
    <property type="entry name" value="HATC_C_dom"/>
</dbReference>
<dbReference type="PANTHER" id="PTHR23272">
    <property type="entry name" value="BED FINGER-RELATED"/>
    <property type="match status" value="1"/>
</dbReference>
<evidence type="ECO:0000256" key="1">
    <source>
        <dbReference type="ARBA" id="ARBA00005234"/>
    </source>
</evidence>
<dbReference type="Pfam" id="PF05699">
    <property type="entry name" value="Dimer_Tnp_hAT"/>
    <property type="match status" value="3"/>
</dbReference>
<name>A0A1R3HV75_9ROSI</name>
<protein>
    <submittedName>
        <fullName evidence="6">Peptidase C48, SUMO/Sentrin/Ubl1</fullName>
    </submittedName>
</protein>
<evidence type="ECO:0000313" key="6">
    <source>
        <dbReference type="EMBL" id="OMO74198.1"/>
    </source>
</evidence>
<dbReference type="SUPFAM" id="SSF53098">
    <property type="entry name" value="Ribonuclease H-like"/>
    <property type="match status" value="3"/>
</dbReference>
<dbReference type="OrthoDB" id="1607513at2759"/>
<dbReference type="InterPro" id="IPR012337">
    <property type="entry name" value="RNaseH-like_sf"/>
</dbReference>
<evidence type="ECO:0000313" key="7">
    <source>
        <dbReference type="Proteomes" id="UP000187203"/>
    </source>
</evidence>
<dbReference type="SUPFAM" id="SSF54001">
    <property type="entry name" value="Cysteine proteinases"/>
    <property type="match status" value="2"/>
</dbReference>
<evidence type="ECO:0000256" key="4">
    <source>
        <dbReference type="SAM" id="MobiDB-lite"/>
    </source>
</evidence>
<dbReference type="GO" id="GO:0046983">
    <property type="term" value="F:protein dimerization activity"/>
    <property type="evidence" value="ECO:0007669"/>
    <property type="project" value="InterPro"/>
</dbReference>
<dbReference type="InterPro" id="IPR003653">
    <property type="entry name" value="Peptidase_C48_C"/>
</dbReference>
<accession>A0A1R3HV75</accession>
<comment type="similarity">
    <text evidence="1">Belongs to the peptidase C48 family.</text>
</comment>